<dbReference type="PANTHER" id="PTHR48258:SF4">
    <property type="entry name" value="DUF4216 DOMAIN-CONTAINING PROTEIN"/>
    <property type="match status" value="1"/>
</dbReference>
<dbReference type="Pfam" id="PF13960">
    <property type="entry name" value="DUF4218"/>
    <property type="match status" value="1"/>
</dbReference>
<protein>
    <submittedName>
        <fullName evidence="4">Uncharacterized protein LOC120251500 isoform X1</fullName>
    </submittedName>
</protein>
<dbReference type="GeneID" id="120251500"/>
<evidence type="ECO:0000259" key="1">
    <source>
        <dbReference type="Pfam" id="PF13952"/>
    </source>
</evidence>
<name>A0AB40ALS0_DIOCR</name>
<dbReference type="InterPro" id="IPR025452">
    <property type="entry name" value="DUF4218"/>
</dbReference>
<dbReference type="InterPro" id="IPR025312">
    <property type="entry name" value="DUF4216"/>
</dbReference>
<sequence>MEHLIVHLPYEARIGGPVQYRWMYPFERFLYDLKRTLKNKAHVEGSICQAYIAQEINILQNIILNLMYHVKGGDLHEMMRRIFVNYLQGNPVDAIDKSIDKHFPKWFENFVANEVNQVIDPLLQSLAWGPSMKATTWPGYFINGYNFHTVTHSMEKATMNSGICVQGSNVEDTCTDFYGLLQDVVQLEYYGNRWNRIVLFECTWFDPINGTRVHPIYNLVDVNRKKMYPKYDPFVLAQQAIQVNYIEYPSMKKDKVDWLAVCKTKARRMVEASWPGKDNTAYQMEEITSNPVVSILQEIPSLVDPQGIQQFVDLSEGLQDISESETEEDEEDEEIV</sequence>
<dbReference type="Pfam" id="PF13952">
    <property type="entry name" value="DUF4216"/>
    <property type="match status" value="1"/>
</dbReference>
<reference evidence="4" key="1">
    <citation type="submission" date="2025-08" db="UniProtKB">
        <authorList>
            <consortium name="RefSeq"/>
        </authorList>
    </citation>
    <scope>IDENTIFICATION</scope>
</reference>
<feature type="domain" description="DUF4216" evidence="1">
    <location>
        <begin position="186"/>
        <end position="260"/>
    </location>
</feature>
<dbReference type="Proteomes" id="UP001515500">
    <property type="component" value="Chromosome 20"/>
</dbReference>
<organism evidence="3 4">
    <name type="scientific">Dioscorea cayennensis subsp. rotundata</name>
    <name type="common">White Guinea yam</name>
    <name type="synonym">Dioscorea rotundata</name>
    <dbReference type="NCBI Taxonomy" id="55577"/>
    <lineage>
        <taxon>Eukaryota</taxon>
        <taxon>Viridiplantae</taxon>
        <taxon>Streptophyta</taxon>
        <taxon>Embryophyta</taxon>
        <taxon>Tracheophyta</taxon>
        <taxon>Spermatophyta</taxon>
        <taxon>Magnoliopsida</taxon>
        <taxon>Liliopsida</taxon>
        <taxon>Dioscoreales</taxon>
        <taxon>Dioscoreaceae</taxon>
        <taxon>Dioscorea</taxon>
    </lineage>
</organism>
<evidence type="ECO:0000313" key="3">
    <source>
        <dbReference type="Proteomes" id="UP001515500"/>
    </source>
</evidence>
<dbReference type="PANTHER" id="PTHR48258">
    <property type="entry name" value="DUF4218 DOMAIN-CONTAINING PROTEIN-RELATED"/>
    <property type="match status" value="1"/>
</dbReference>
<accession>A0AB40ALS0</accession>
<feature type="domain" description="DUF4218" evidence="2">
    <location>
        <begin position="1"/>
        <end position="56"/>
    </location>
</feature>
<evidence type="ECO:0000313" key="4">
    <source>
        <dbReference type="RefSeq" id="XP_039115955.1"/>
    </source>
</evidence>
<dbReference type="AlphaFoldDB" id="A0AB40ALS0"/>
<evidence type="ECO:0000259" key="2">
    <source>
        <dbReference type="Pfam" id="PF13960"/>
    </source>
</evidence>
<dbReference type="RefSeq" id="XP_039115955.1">
    <property type="nucleotide sequence ID" value="XM_039260021.1"/>
</dbReference>
<proteinExistence type="predicted"/>
<keyword evidence="3" id="KW-1185">Reference proteome</keyword>
<gene>
    <name evidence="4" type="primary">LOC120251500</name>
</gene>